<protein>
    <submittedName>
        <fullName evidence="1">Uncharacterized protein</fullName>
    </submittedName>
</protein>
<gene>
    <name evidence="1" type="ORF">ESN35_06070</name>
</gene>
<dbReference type="Proteomes" id="UP000293589">
    <property type="component" value="Chromosome"/>
</dbReference>
<dbReference type="EMBL" id="CP035464">
    <property type="protein sequence ID" value="QAY33015.1"/>
    <property type="molecule type" value="Genomic_DNA"/>
</dbReference>
<organism evidence="1 2">
    <name type="scientific">Bifidobacterium pullorum subsp. gallinarum</name>
    <dbReference type="NCBI Taxonomy" id="78344"/>
    <lineage>
        <taxon>Bacteria</taxon>
        <taxon>Bacillati</taxon>
        <taxon>Actinomycetota</taxon>
        <taxon>Actinomycetes</taxon>
        <taxon>Bifidobacteriales</taxon>
        <taxon>Bifidobacteriaceae</taxon>
        <taxon>Bifidobacterium</taxon>
    </lineage>
</organism>
<evidence type="ECO:0000313" key="2">
    <source>
        <dbReference type="Proteomes" id="UP000293589"/>
    </source>
</evidence>
<dbReference type="RefSeq" id="WP_129237438.1">
    <property type="nucleotide sequence ID" value="NZ_CP035464.1"/>
</dbReference>
<reference evidence="1 2" key="1">
    <citation type="submission" date="2019-01" db="EMBL/GenBank/DDBJ databases">
        <title>Complete genome sequence of Bifidobacterium gallinarum CACC 514.</title>
        <authorList>
            <person name="Jung M."/>
        </authorList>
    </citation>
    <scope>NUCLEOTIDE SEQUENCE [LARGE SCALE GENOMIC DNA]</scope>
    <source>
        <strain evidence="1 2">CACC 514</strain>
    </source>
</reference>
<dbReference type="AlphaFoldDB" id="A0A4P6DU61"/>
<sequence length="285" mass="30627">MLACGECGYAAQAVMFAADHDDRTAGLPSPRGRFDATVGDDVTVTDAAGSTRTVRIGSTVVLDESDGARFRFRVAAIASPSPLAGMMHSLIDESAVDHPMGQARWSTWPERPADDVIRLEHRHSTVTVDLPKVAVRPAGPDEEPGWHGPGDEYWPDYDWRAADPDPVRSDGVRDWYMAAYPDDDLGAGIDPSLTFDDALAAVPSGGGFYDVLGVGDSLVRERVFRELSDRGDIDYGTIYDSWITGTPVAGPMPDGVTGTPGMDGTLLSACSMVSCQYKMIPEKTR</sequence>
<accession>A0A4P6DU61</accession>
<evidence type="ECO:0000313" key="1">
    <source>
        <dbReference type="EMBL" id="QAY33015.1"/>
    </source>
</evidence>
<proteinExistence type="predicted"/>
<name>A0A4P6DU61_9BIFI</name>
<dbReference type="KEGG" id="bgx:ESN35_06070"/>